<name>A0A418PMG6_9BACT</name>
<dbReference type="InterPro" id="IPR050547">
    <property type="entry name" value="DEAD_box_RNA_helicases"/>
</dbReference>
<dbReference type="PROSITE" id="PS51192">
    <property type="entry name" value="HELICASE_ATP_BIND_1"/>
    <property type="match status" value="1"/>
</dbReference>
<accession>A0A418PMG6</accession>
<dbReference type="InterPro" id="IPR001650">
    <property type="entry name" value="Helicase_C-like"/>
</dbReference>
<dbReference type="EMBL" id="QXML01000012">
    <property type="protein sequence ID" value="RIW12748.1"/>
    <property type="molecule type" value="Genomic_DNA"/>
</dbReference>
<dbReference type="Gene3D" id="3.30.70.330">
    <property type="match status" value="1"/>
</dbReference>
<evidence type="ECO:0000256" key="12">
    <source>
        <dbReference type="SAM" id="MobiDB-lite"/>
    </source>
</evidence>
<feature type="region of interest" description="Disordered" evidence="12">
    <location>
        <begin position="453"/>
        <end position="535"/>
    </location>
</feature>
<dbReference type="SMART" id="SM00487">
    <property type="entry name" value="DEXDc"/>
    <property type="match status" value="1"/>
</dbReference>
<dbReference type="Gene3D" id="3.40.50.300">
    <property type="entry name" value="P-loop containing nucleotide triphosphate hydrolases"/>
    <property type="match status" value="2"/>
</dbReference>
<dbReference type="FunFam" id="3.40.50.300:FF:000108">
    <property type="entry name" value="ATP-dependent RNA helicase RhlE"/>
    <property type="match status" value="1"/>
</dbReference>
<dbReference type="GO" id="GO:0042255">
    <property type="term" value="P:ribosome assembly"/>
    <property type="evidence" value="ECO:0007669"/>
    <property type="project" value="UniProtKB-ARBA"/>
</dbReference>
<comment type="similarity">
    <text evidence="7 11">Belongs to the DEAD box helicase family.</text>
</comment>
<evidence type="ECO:0000256" key="10">
    <source>
        <dbReference type="PROSITE-ProRule" id="PRU00552"/>
    </source>
</evidence>
<dbReference type="Pfam" id="PF00271">
    <property type="entry name" value="Helicase_C"/>
    <property type="match status" value="1"/>
</dbReference>
<dbReference type="EC" id="3.6.4.13" evidence="1"/>
<comment type="caution">
    <text evidence="16">The sequence shown here is derived from an EMBL/GenBank/DDBJ whole genome shotgun (WGS) entry which is preliminary data.</text>
</comment>
<dbReference type="InterPro" id="IPR014014">
    <property type="entry name" value="RNA_helicase_DEAD_Q_motif"/>
</dbReference>
<dbReference type="InterPro" id="IPR012677">
    <property type="entry name" value="Nucleotide-bd_a/b_plait_sf"/>
</dbReference>
<evidence type="ECO:0000259" key="13">
    <source>
        <dbReference type="PROSITE" id="PS51192"/>
    </source>
</evidence>
<evidence type="ECO:0000256" key="7">
    <source>
        <dbReference type="ARBA" id="ARBA00038437"/>
    </source>
</evidence>
<comment type="catalytic activity">
    <reaction evidence="8">
        <text>ATP + H2O = ADP + phosphate + H(+)</text>
        <dbReference type="Rhea" id="RHEA:13065"/>
        <dbReference type="ChEBI" id="CHEBI:15377"/>
        <dbReference type="ChEBI" id="CHEBI:15378"/>
        <dbReference type="ChEBI" id="CHEBI:30616"/>
        <dbReference type="ChEBI" id="CHEBI:43474"/>
        <dbReference type="ChEBI" id="CHEBI:456216"/>
        <dbReference type="EC" id="3.6.4.13"/>
    </reaction>
</comment>
<dbReference type="Pfam" id="PF00270">
    <property type="entry name" value="DEAD"/>
    <property type="match status" value="1"/>
</dbReference>
<feature type="short sequence motif" description="Q motif" evidence="10">
    <location>
        <begin position="5"/>
        <end position="33"/>
    </location>
</feature>
<feature type="domain" description="Helicase ATP-binding" evidence="13">
    <location>
        <begin position="36"/>
        <end position="207"/>
    </location>
</feature>
<dbReference type="RefSeq" id="WP_119479313.1">
    <property type="nucleotide sequence ID" value="NZ_QXML01000012.1"/>
</dbReference>
<dbReference type="PANTHER" id="PTHR47963">
    <property type="entry name" value="DEAD-BOX ATP-DEPENDENT RNA HELICASE 47, MITOCHONDRIAL"/>
    <property type="match status" value="1"/>
</dbReference>
<keyword evidence="3 11" id="KW-0547">Nucleotide-binding</keyword>
<dbReference type="SUPFAM" id="SSF52540">
    <property type="entry name" value="P-loop containing nucleoside triphosphate hydrolases"/>
    <property type="match status" value="1"/>
</dbReference>
<dbReference type="InterPro" id="IPR000629">
    <property type="entry name" value="RNA-helicase_DEAD-box_CS"/>
</dbReference>
<evidence type="ECO:0000313" key="16">
    <source>
        <dbReference type="EMBL" id="RIW12748.1"/>
    </source>
</evidence>
<dbReference type="PANTHER" id="PTHR47963:SF8">
    <property type="entry name" value="ATP-DEPENDENT RNA HELICASE DEAD"/>
    <property type="match status" value="1"/>
</dbReference>
<organism evidence="16 17">
    <name type="scientific">Algoriphagus lacus</name>
    <dbReference type="NCBI Taxonomy" id="2056311"/>
    <lineage>
        <taxon>Bacteria</taxon>
        <taxon>Pseudomonadati</taxon>
        <taxon>Bacteroidota</taxon>
        <taxon>Cytophagia</taxon>
        <taxon>Cytophagales</taxon>
        <taxon>Cyclobacteriaceae</taxon>
        <taxon>Algoriphagus</taxon>
    </lineage>
</organism>
<keyword evidence="5 11" id="KW-0347">Helicase</keyword>
<dbReference type="PROSITE" id="PS51194">
    <property type="entry name" value="HELICASE_CTER"/>
    <property type="match status" value="1"/>
</dbReference>
<dbReference type="CDD" id="cd18787">
    <property type="entry name" value="SF2_C_DEAD"/>
    <property type="match status" value="1"/>
</dbReference>
<evidence type="ECO:0000256" key="5">
    <source>
        <dbReference type="ARBA" id="ARBA00022806"/>
    </source>
</evidence>
<dbReference type="Proteomes" id="UP000283522">
    <property type="component" value="Unassembled WGS sequence"/>
</dbReference>
<feature type="domain" description="DEAD-box RNA helicase Q" evidence="15">
    <location>
        <begin position="5"/>
        <end position="33"/>
    </location>
</feature>
<dbReference type="PROSITE" id="PS00039">
    <property type="entry name" value="DEAD_ATP_HELICASE"/>
    <property type="match status" value="1"/>
</dbReference>
<dbReference type="InterPro" id="IPR044742">
    <property type="entry name" value="DEAD/DEAH_RhlB"/>
</dbReference>
<keyword evidence="2" id="KW-0963">Cytoplasm</keyword>
<evidence type="ECO:0000256" key="4">
    <source>
        <dbReference type="ARBA" id="ARBA00022801"/>
    </source>
</evidence>
<dbReference type="GO" id="GO:0009409">
    <property type="term" value="P:response to cold"/>
    <property type="evidence" value="ECO:0007669"/>
    <property type="project" value="TreeGrafter"/>
</dbReference>
<dbReference type="GO" id="GO:0005524">
    <property type="term" value="F:ATP binding"/>
    <property type="evidence" value="ECO:0007669"/>
    <property type="project" value="UniProtKB-KW"/>
</dbReference>
<evidence type="ECO:0000256" key="6">
    <source>
        <dbReference type="ARBA" id="ARBA00022840"/>
    </source>
</evidence>
<evidence type="ECO:0000259" key="14">
    <source>
        <dbReference type="PROSITE" id="PS51194"/>
    </source>
</evidence>
<dbReference type="CDD" id="cd12252">
    <property type="entry name" value="RRM_DbpA"/>
    <property type="match status" value="1"/>
</dbReference>
<sequence>MENTVKFSDLGISEEILRAVEEMGYTTPSPIQLQAIPFVLEGRDLIGQAQTGTGKTAAFAIPIIDLVDADFNKPQAIILCPTRELAVQVEGEIQKLSKYHKNINSVAIYGGESIDKQIRVLKKGVQIVVGTPGRVQDHMSRGTLKLDNVGIIVLDEADEMLDMGFRDDIEAILQEMPEERQTVFFSATMAKPILDLTRKYQKNPEIIKVAKNELTVSKIEQIYYEVKPSLKMELMTRLMNINNYALSVVFCNTKRMTDEVTEALGARGVLAEALHGDLSQAQRDKVMGKFRKGLCSVLVATDVAARGIDVDNVEAVFNYDLPLDEEYYVHRIGRTGRAGKSGTAITFITGRRETMKLRDLERFTKATINKMTPPSVTELVELKKAQLVKDVYRVLAIEEDNQLFEATIGQMLAEGLTMEQIALGLIKMNMGETVKELKEQDFGIEVYGARREGSRDGGRDFGRGERSSDRFGRGERSGSDRFGRGERESGGRFEGRGERRERFGDRREGGDRFAARSESGPRDFERRAPREERTRDANMTRLFLNLGNKDRIRPNDIVGAIAGETGVPGKSIGGIDIFDNFSFVDVPQKDAEHVIRVMKNNTIKGKTVNMEISKG</sequence>
<dbReference type="CDD" id="cd00268">
    <property type="entry name" value="DEADc"/>
    <property type="match status" value="1"/>
</dbReference>
<evidence type="ECO:0000256" key="8">
    <source>
        <dbReference type="ARBA" id="ARBA00047984"/>
    </source>
</evidence>
<feature type="domain" description="Helicase C-terminal" evidence="14">
    <location>
        <begin position="218"/>
        <end position="380"/>
    </location>
</feature>
<keyword evidence="17" id="KW-1185">Reference proteome</keyword>
<evidence type="ECO:0000256" key="11">
    <source>
        <dbReference type="RuleBase" id="RU000492"/>
    </source>
</evidence>
<evidence type="ECO:0000256" key="1">
    <source>
        <dbReference type="ARBA" id="ARBA00012552"/>
    </source>
</evidence>
<dbReference type="Pfam" id="PF03880">
    <property type="entry name" value="DbpA"/>
    <property type="match status" value="1"/>
</dbReference>
<dbReference type="GO" id="GO:0005829">
    <property type="term" value="C:cytosol"/>
    <property type="evidence" value="ECO:0007669"/>
    <property type="project" value="TreeGrafter"/>
</dbReference>
<evidence type="ECO:0000313" key="17">
    <source>
        <dbReference type="Proteomes" id="UP000283522"/>
    </source>
</evidence>
<reference evidence="16 17" key="1">
    <citation type="submission" date="2018-09" db="EMBL/GenBank/DDBJ databases">
        <authorList>
            <person name="Wang X."/>
            <person name="Du Z."/>
        </authorList>
    </citation>
    <scope>NUCLEOTIDE SEQUENCE [LARGE SCALE GENOMIC DNA]</scope>
    <source>
        <strain evidence="16 17">N3</strain>
    </source>
</reference>
<dbReference type="InterPro" id="IPR005580">
    <property type="entry name" value="DbpA/CsdA_RNA-bd_dom"/>
</dbReference>
<dbReference type="GO" id="GO:0033592">
    <property type="term" value="F:RNA strand annealing activity"/>
    <property type="evidence" value="ECO:0007669"/>
    <property type="project" value="TreeGrafter"/>
</dbReference>
<dbReference type="GO" id="GO:0016787">
    <property type="term" value="F:hydrolase activity"/>
    <property type="evidence" value="ECO:0007669"/>
    <property type="project" value="UniProtKB-KW"/>
</dbReference>
<keyword evidence="4 11" id="KW-0378">Hydrolase</keyword>
<keyword evidence="6 11" id="KW-0067">ATP-binding</keyword>
<dbReference type="GO" id="GO:0003724">
    <property type="term" value="F:RNA helicase activity"/>
    <property type="evidence" value="ECO:0007669"/>
    <property type="project" value="UniProtKB-EC"/>
</dbReference>
<dbReference type="SMART" id="SM00490">
    <property type="entry name" value="HELICc"/>
    <property type="match status" value="1"/>
</dbReference>
<evidence type="ECO:0000256" key="3">
    <source>
        <dbReference type="ARBA" id="ARBA00022741"/>
    </source>
</evidence>
<dbReference type="GO" id="GO:0005840">
    <property type="term" value="C:ribosome"/>
    <property type="evidence" value="ECO:0007669"/>
    <property type="project" value="TreeGrafter"/>
</dbReference>
<evidence type="ECO:0000256" key="2">
    <source>
        <dbReference type="ARBA" id="ARBA00022490"/>
    </source>
</evidence>
<evidence type="ECO:0000256" key="9">
    <source>
        <dbReference type="ARBA" id="ARBA00074363"/>
    </source>
</evidence>
<evidence type="ECO:0000259" key="15">
    <source>
        <dbReference type="PROSITE" id="PS51195"/>
    </source>
</evidence>
<proteinExistence type="inferred from homology"/>
<dbReference type="PROSITE" id="PS51195">
    <property type="entry name" value="Q_MOTIF"/>
    <property type="match status" value="1"/>
</dbReference>
<dbReference type="InterPro" id="IPR014001">
    <property type="entry name" value="Helicase_ATP-bd"/>
</dbReference>
<gene>
    <name evidence="16" type="ORF">D0X99_18310</name>
</gene>
<dbReference type="InterPro" id="IPR011545">
    <property type="entry name" value="DEAD/DEAH_box_helicase_dom"/>
</dbReference>
<protein>
    <recommendedName>
        <fullName evidence="9">DEAD-box ATP-dependent RNA helicase RhpA</fullName>
        <ecNumber evidence="1">3.6.4.13</ecNumber>
    </recommendedName>
</protein>
<dbReference type="AlphaFoldDB" id="A0A418PMG6"/>
<dbReference type="InterPro" id="IPR027417">
    <property type="entry name" value="P-loop_NTPase"/>
</dbReference>
<dbReference type="OrthoDB" id="9785240at2"/>